<evidence type="ECO:0000256" key="2">
    <source>
        <dbReference type="ARBA" id="ARBA00008954"/>
    </source>
</evidence>
<dbReference type="InterPro" id="IPR015424">
    <property type="entry name" value="PyrdxlP-dep_Trfase"/>
</dbReference>
<keyword evidence="5" id="KW-0032">Aminotransferase</keyword>
<reference evidence="5 6" key="1">
    <citation type="journal article" date="2015" name="Genome Announc.">
        <title>Expanding the biotechnology potential of lactobacilli through comparative genomics of 213 strains and associated genera.</title>
        <authorList>
            <person name="Sun Z."/>
            <person name="Harris H.M."/>
            <person name="McCann A."/>
            <person name="Guo C."/>
            <person name="Argimon S."/>
            <person name="Zhang W."/>
            <person name="Yang X."/>
            <person name="Jeffery I.B."/>
            <person name="Cooney J.C."/>
            <person name="Kagawa T.F."/>
            <person name="Liu W."/>
            <person name="Song Y."/>
            <person name="Salvetti E."/>
            <person name="Wrobel A."/>
            <person name="Rasinkangas P."/>
            <person name="Parkhill J."/>
            <person name="Rea M.C."/>
            <person name="O'Sullivan O."/>
            <person name="Ritari J."/>
            <person name="Douillard F.P."/>
            <person name="Paul Ross R."/>
            <person name="Yang R."/>
            <person name="Briner A.E."/>
            <person name="Felis G.E."/>
            <person name="de Vos W.M."/>
            <person name="Barrangou R."/>
            <person name="Klaenhammer T.R."/>
            <person name="Caufield P.W."/>
            <person name="Cui Y."/>
            <person name="Zhang H."/>
            <person name="O'Toole P.W."/>
        </authorList>
    </citation>
    <scope>NUCLEOTIDE SEQUENCE [LARGE SCALE GENOMIC DNA]</scope>
    <source>
        <strain evidence="5 6">JCM 15530</strain>
    </source>
</reference>
<name>A0A0R1HNE0_9LACO</name>
<dbReference type="InterPro" id="IPR015422">
    <property type="entry name" value="PyrdxlP-dep_Trfase_small"/>
</dbReference>
<dbReference type="PANTHER" id="PTHR11986">
    <property type="entry name" value="AMINOTRANSFERASE CLASS III"/>
    <property type="match status" value="1"/>
</dbReference>
<dbReference type="NCBIfam" id="NF006368">
    <property type="entry name" value="PRK08593.1"/>
    <property type="match status" value="1"/>
</dbReference>
<gene>
    <name evidence="5" type="ORF">FC96_GL002149</name>
</gene>
<evidence type="ECO:0000256" key="4">
    <source>
        <dbReference type="RuleBase" id="RU003560"/>
    </source>
</evidence>
<dbReference type="PIRSF" id="PIRSF000521">
    <property type="entry name" value="Transaminase_4ab_Lys_Orn"/>
    <property type="match status" value="1"/>
</dbReference>
<dbReference type="RefSeq" id="WP_056942649.1">
    <property type="nucleotide sequence ID" value="NZ_AZCX01000005.1"/>
</dbReference>
<dbReference type="PATRIC" id="fig|1302272.5.peg.2197"/>
<dbReference type="STRING" id="1302272.FC96_GL002149"/>
<comment type="similarity">
    <text evidence="2 4">Belongs to the class-III pyridoxal-phosphate-dependent aminotransferase family.</text>
</comment>
<dbReference type="Gene3D" id="3.90.1150.10">
    <property type="entry name" value="Aspartate Aminotransferase, domain 1"/>
    <property type="match status" value="1"/>
</dbReference>
<keyword evidence="3 4" id="KW-0663">Pyridoxal phosphate</keyword>
<evidence type="ECO:0000256" key="1">
    <source>
        <dbReference type="ARBA" id="ARBA00001933"/>
    </source>
</evidence>
<dbReference type="GO" id="GO:0030170">
    <property type="term" value="F:pyridoxal phosphate binding"/>
    <property type="evidence" value="ECO:0007669"/>
    <property type="project" value="InterPro"/>
</dbReference>
<dbReference type="InterPro" id="IPR005814">
    <property type="entry name" value="Aminotrans_3"/>
</dbReference>
<organism evidence="5 6">
    <name type="scientific">Secundilactobacillus kimchicus JCM 15530</name>
    <dbReference type="NCBI Taxonomy" id="1302272"/>
    <lineage>
        <taxon>Bacteria</taxon>
        <taxon>Bacillati</taxon>
        <taxon>Bacillota</taxon>
        <taxon>Bacilli</taxon>
        <taxon>Lactobacillales</taxon>
        <taxon>Lactobacillaceae</taxon>
        <taxon>Secundilactobacillus</taxon>
    </lineage>
</organism>
<evidence type="ECO:0000313" key="5">
    <source>
        <dbReference type="EMBL" id="KRK47944.1"/>
    </source>
</evidence>
<proteinExistence type="inferred from homology"/>
<keyword evidence="5" id="KW-0808">Transferase</keyword>
<dbReference type="CDD" id="cd00610">
    <property type="entry name" value="OAT_like"/>
    <property type="match status" value="1"/>
</dbReference>
<dbReference type="EMBL" id="AZCX01000005">
    <property type="protein sequence ID" value="KRK47944.1"/>
    <property type="molecule type" value="Genomic_DNA"/>
</dbReference>
<dbReference type="AlphaFoldDB" id="A0A0R1HNE0"/>
<dbReference type="Pfam" id="PF00202">
    <property type="entry name" value="Aminotran_3"/>
    <property type="match status" value="1"/>
</dbReference>
<evidence type="ECO:0000313" key="6">
    <source>
        <dbReference type="Proteomes" id="UP000050911"/>
    </source>
</evidence>
<accession>A0A0R1HNE0</accession>
<dbReference type="GO" id="GO:0008483">
    <property type="term" value="F:transaminase activity"/>
    <property type="evidence" value="ECO:0007669"/>
    <property type="project" value="UniProtKB-KW"/>
</dbReference>
<dbReference type="InterPro" id="IPR050103">
    <property type="entry name" value="Class-III_PLP-dep_AT"/>
</dbReference>
<dbReference type="GO" id="GO:0042802">
    <property type="term" value="F:identical protein binding"/>
    <property type="evidence" value="ECO:0007669"/>
    <property type="project" value="TreeGrafter"/>
</dbReference>
<keyword evidence="6" id="KW-1185">Reference proteome</keyword>
<comment type="cofactor">
    <cofactor evidence="1">
        <name>pyridoxal 5'-phosphate</name>
        <dbReference type="ChEBI" id="CHEBI:597326"/>
    </cofactor>
</comment>
<dbReference type="Gene3D" id="3.40.640.10">
    <property type="entry name" value="Type I PLP-dependent aspartate aminotransferase-like (Major domain)"/>
    <property type="match status" value="1"/>
</dbReference>
<dbReference type="SUPFAM" id="SSF53383">
    <property type="entry name" value="PLP-dependent transferases"/>
    <property type="match status" value="1"/>
</dbReference>
<dbReference type="InterPro" id="IPR049704">
    <property type="entry name" value="Aminotrans_3_PPA_site"/>
</dbReference>
<dbReference type="InterPro" id="IPR015421">
    <property type="entry name" value="PyrdxlP-dep_Trfase_major"/>
</dbReference>
<dbReference type="OrthoDB" id="9807885at2"/>
<sequence length="446" mass="48062">MGKNERLLADEDDAFATAARVKYYNIVIDSGQGAEITDVDGNAYIDLLASASATNTGHSHPHVVQAIQDQAAKLIQYTPAYFANTNGAELAPRLTALAPISGPTELAWGNSGSDANDAIIKFARAYTGRQYIVSFTGAYHGSTYGSLSLSAVSLNMSRKIAPLLPGIVKVPFPDPWQRLAGESEDAFVDRMFKAFTLPFETYLPAEEVAAVVIEPIQGDGGIIKAPDRYLRQVVDFAHDHGILFAIDEVNQGMGRTGKWWSIQNFPGLEPDLMSVGKSLASGLPLSAVIGRQEIMESLGAPAHVFTTAGNPVTAAAAMATIDVIEQEHLLDQSRILGEKAKAFFEAEQQKYPFIGDVRMYGLDGGIDIVDPETNAPDPVATTKLIYRVFELGAIIISLRGNVLRFQPPLVITEEQLNKAFVILAQAFSELAAGQLKLPANADQIGW</sequence>
<dbReference type="PROSITE" id="PS00600">
    <property type="entry name" value="AA_TRANSFER_CLASS_3"/>
    <property type="match status" value="1"/>
</dbReference>
<protein>
    <submittedName>
        <fullName evidence="5">4-aminobutyrate aminotransferase</fullName>
    </submittedName>
</protein>
<evidence type="ECO:0000256" key="3">
    <source>
        <dbReference type="ARBA" id="ARBA00022898"/>
    </source>
</evidence>
<dbReference type="FunFam" id="3.40.640.10:FF:000004">
    <property type="entry name" value="Acetylornithine aminotransferase"/>
    <property type="match status" value="1"/>
</dbReference>
<dbReference type="Proteomes" id="UP000050911">
    <property type="component" value="Unassembled WGS sequence"/>
</dbReference>
<dbReference type="PANTHER" id="PTHR11986:SF58">
    <property type="entry name" value="LEUCINE_METHIONINE RACEMASE"/>
    <property type="match status" value="1"/>
</dbReference>
<comment type="caution">
    <text evidence="5">The sequence shown here is derived from an EMBL/GenBank/DDBJ whole genome shotgun (WGS) entry which is preliminary data.</text>
</comment>